<sequence>MKKVKLICLVSALSALTACSVTPEQCDPSVESSVWNKMACTTSGTYDNRVQEKERTLAGEKSRHTALNKEYASTQKKAKDVQRTLAQKKAELAKLNKSVTDYATQLKQKAKGRDDVLAEVKKVEQQLKNINGSAVSEETKQAEIKALQRKLEALQAASGI</sequence>
<dbReference type="RefSeq" id="WP_049215671.1">
    <property type="nucleotide sequence ID" value="NZ_BQFX01000026.1"/>
</dbReference>
<keyword evidence="2" id="KW-0732">Signal</keyword>
<feature type="coiled-coil region" evidence="1">
    <location>
        <begin position="50"/>
        <end position="157"/>
    </location>
</feature>
<evidence type="ECO:0000256" key="2">
    <source>
        <dbReference type="SAM" id="SignalP"/>
    </source>
</evidence>
<gene>
    <name evidence="3" type="ORF">NCTC11621_01603</name>
</gene>
<proteinExistence type="predicted"/>
<evidence type="ECO:0008006" key="5">
    <source>
        <dbReference type="Google" id="ProtNLM"/>
    </source>
</evidence>
<feature type="signal peptide" evidence="2">
    <location>
        <begin position="1"/>
        <end position="20"/>
    </location>
</feature>
<name>A0A379EVX4_9PAST</name>
<feature type="chain" id="PRO_5017069483" description="Lipoprotein" evidence="2">
    <location>
        <begin position="21"/>
        <end position="160"/>
    </location>
</feature>
<keyword evidence="1" id="KW-0175">Coiled coil</keyword>
<dbReference type="Proteomes" id="UP000254704">
    <property type="component" value="Unassembled WGS sequence"/>
</dbReference>
<evidence type="ECO:0000313" key="3">
    <source>
        <dbReference type="EMBL" id="SUC10541.1"/>
    </source>
</evidence>
<dbReference type="OrthoDB" id="8641858at2"/>
<accession>A0A379EVX4</accession>
<protein>
    <recommendedName>
        <fullName evidence="5">Lipoprotein</fullName>
    </recommendedName>
</protein>
<reference evidence="3 4" key="1">
    <citation type="submission" date="2018-06" db="EMBL/GenBank/DDBJ databases">
        <authorList>
            <consortium name="Pathogen Informatics"/>
            <person name="Doyle S."/>
        </authorList>
    </citation>
    <scope>NUCLEOTIDE SEQUENCE [LARGE SCALE GENOMIC DNA]</scope>
    <source>
        <strain evidence="3 4">NCTC11621</strain>
    </source>
</reference>
<evidence type="ECO:0000313" key="4">
    <source>
        <dbReference type="Proteomes" id="UP000254704"/>
    </source>
</evidence>
<organism evidence="3 4">
    <name type="scientific">Pasteurella canis</name>
    <dbReference type="NCBI Taxonomy" id="753"/>
    <lineage>
        <taxon>Bacteria</taxon>
        <taxon>Pseudomonadati</taxon>
        <taxon>Pseudomonadota</taxon>
        <taxon>Gammaproteobacteria</taxon>
        <taxon>Pasteurellales</taxon>
        <taxon>Pasteurellaceae</taxon>
        <taxon>Pasteurella</taxon>
    </lineage>
</organism>
<dbReference type="EMBL" id="UGTV01000015">
    <property type="protein sequence ID" value="SUC10541.1"/>
    <property type="molecule type" value="Genomic_DNA"/>
</dbReference>
<dbReference type="PROSITE" id="PS51257">
    <property type="entry name" value="PROKAR_LIPOPROTEIN"/>
    <property type="match status" value="1"/>
</dbReference>
<evidence type="ECO:0000256" key="1">
    <source>
        <dbReference type="SAM" id="Coils"/>
    </source>
</evidence>
<dbReference type="AlphaFoldDB" id="A0A379EVX4"/>